<sequence length="199" mass="22588">MKLILATWNKQKQNELKKGLNQLPIIIEGLSSSIPDIDEVGQSFQDNAKLKVNVIRNKFPKDIILGEDSGLAVDYLNGFPGVKTARFISGTDAKRALYLMEKLKDQPVSMRQCAFHSIIYLHFPDQTHAFAAGRMQGWINRNPSHSIEGYQSVFQLANGQFLNQLAPVAYFAFSHRQQALRQAYLLIKEWLEKAGDCYE</sequence>
<dbReference type="RefSeq" id="WP_091495184.1">
    <property type="nucleotide sequence ID" value="NZ_FODJ01000002.1"/>
</dbReference>
<evidence type="ECO:0000313" key="3">
    <source>
        <dbReference type="Proteomes" id="UP000199300"/>
    </source>
</evidence>
<dbReference type="SUPFAM" id="SSF52972">
    <property type="entry name" value="ITPase-like"/>
    <property type="match status" value="1"/>
</dbReference>
<evidence type="ECO:0000313" key="2">
    <source>
        <dbReference type="EMBL" id="SEN84554.1"/>
    </source>
</evidence>
<dbReference type="OrthoDB" id="2848448at2"/>
<dbReference type="Pfam" id="PF01725">
    <property type="entry name" value="Ham1p_like"/>
    <property type="match status" value="1"/>
</dbReference>
<keyword evidence="1 2" id="KW-0378">Hydrolase</keyword>
<dbReference type="InterPro" id="IPR029001">
    <property type="entry name" value="ITPase-like_fam"/>
</dbReference>
<dbReference type="GO" id="GO:0047429">
    <property type="term" value="F:nucleoside triphosphate diphosphatase activity"/>
    <property type="evidence" value="ECO:0007669"/>
    <property type="project" value="InterPro"/>
</dbReference>
<reference evidence="2 3" key="1">
    <citation type="submission" date="2016-10" db="EMBL/GenBank/DDBJ databases">
        <authorList>
            <person name="de Groot N.N."/>
        </authorList>
    </citation>
    <scope>NUCLEOTIDE SEQUENCE [LARGE SCALE GENOMIC DNA]</scope>
    <source>
        <strain evidence="2 3">CGMCC 1.10434</strain>
    </source>
</reference>
<dbReference type="EMBL" id="FODJ01000002">
    <property type="protein sequence ID" value="SEN84554.1"/>
    <property type="molecule type" value="Genomic_DNA"/>
</dbReference>
<dbReference type="InterPro" id="IPR002637">
    <property type="entry name" value="RdgB/HAM1"/>
</dbReference>
<gene>
    <name evidence="2" type="ORF">SAMN04488134_10282</name>
</gene>
<dbReference type="STRING" id="872970.SAMN04488134_10282"/>
<organism evidence="2 3">
    <name type="scientific">Amphibacillus marinus</name>
    <dbReference type="NCBI Taxonomy" id="872970"/>
    <lineage>
        <taxon>Bacteria</taxon>
        <taxon>Bacillati</taxon>
        <taxon>Bacillota</taxon>
        <taxon>Bacilli</taxon>
        <taxon>Bacillales</taxon>
        <taxon>Bacillaceae</taxon>
        <taxon>Amphibacillus</taxon>
    </lineage>
</organism>
<keyword evidence="3" id="KW-1185">Reference proteome</keyword>
<protein>
    <submittedName>
        <fullName evidence="2">XTP/dITP diphosphohydrolase</fullName>
    </submittedName>
</protein>
<accession>A0A1H8JUY7</accession>
<dbReference type="AlphaFoldDB" id="A0A1H8JUY7"/>
<proteinExistence type="predicted"/>
<dbReference type="Gene3D" id="3.90.950.10">
    <property type="match status" value="1"/>
</dbReference>
<name>A0A1H8JUY7_9BACI</name>
<evidence type="ECO:0000256" key="1">
    <source>
        <dbReference type="ARBA" id="ARBA00022801"/>
    </source>
</evidence>
<dbReference type="Proteomes" id="UP000199300">
    <property type="component" value="Unassembled WGS sequence"/>
</dbReference>
<dbReference type="GO" id="GO:0009143">
    <property type="term" value="P:nucleoside triphosphate catabolic process"/>
    <property type="evidence" value="ECO:0007669"/>
    <property type="project" value="InterPro"/>
</dbReference>